<evidence type="ECO:0000256" key="3">
    <source>
        <dbReference type="ARBA" id="ARBA00022741"/>
    </source>
</evidence>
<feature type="domain" description="Protein kinase" evidence="6">
    <location>
        <begin position="13"/>
        <end position="262"/>
    </location>
</feature>
<keyword evidence="5" id="KW-0067">ATP-binding</keyword>
<dbReference type="InterPro" id="IPR011009">
    <property type="entry name" value="Kinase-like_dom_sf"/>
</dbReference>
<keyword evidence="1" id="KW-0723">Serine/threonine-protein kinase</keyword>
<dbReference type="GO" id="GO:0004674">
    <property type="term" value="F:protein serine/threonine kinase activity"/>
    <property type="evidence" value="ECO:0007669"/>
    <property type="project" value="UniProtKB-KW"/>
</dbReference>
<keyword evidence="4" id="KW-0418">Kinase</keyword>
<reference evidence="7" key="1">
    <citation type="submission" date="2020-07" db="EMBL/GenBank/DDBJ databases">
        <authorList>
            <person name="Lin J."/>
        </authorList>
    </citation>
    <scope>NUCLEOTIDE SEQUENCE</scope>
</reference>
<keyword evidence="2" id="KW-0808">Transferase</keyword>
<dbReference type="PROSITE" id="PS50011">
    <property type="entry name" value="PROTEIN_KINASE_DOM"/>
    <property type="match status" value="1"/>
</dbReference>
<evidence type="ECO:0000256" key="1">
    <source>
        <dbReference type="ARBA" id="ARBA00022527"/>
    </source>
</evidence>
<dbReference type="EMBL" id="LR862146">
    <property type="protein sequence ID" value="CAD1827214.1"/>
    <property type="molecule type" value="Genomic_DNA"/>
</dbReference>
<dbReference type="GO" id="GO:0007165">
    <property type="term" value="P:signal transduction"/>
    <property type="evidence" value="ECO:0007669"/>
    <property type="project" value="TreeGrafter"/>
</dbReference>
<dbReference type="InterPro" id="IPR000719">
    <property type="entry name" value="Prot_kinase_dom"/>
</dbReference>
<name>A0A6V7P938_ANACO</name>
<gene>
    <name evidence="7" type="ORF">CB5_LOCUS10425</name>
</gene>
<dbReference type="GO" id="GO:0005524">
    <property type="term" value="F:ATP binding"/>
    <property type="evidence" value="ECO:0007669"/>
    <property type="project" value="UniProtKB-KW"/>
</dbReference>
<proteinExistence type="predicted"/>
<dbReference type="Pfam" id="PF00069">
    <property type="entry name" value="Pkinase"/>
    <property type="match status" value="1"/>
</dbReference>
<keyword evidence="3" id="KW-0547">Nucleotide-binding</keyword>
<accession>A0A6V7P938</accession>
<evidence type="ECO:0000256" key="5">
    <source>
        <dbReference type="ARBA" id="ARBA00022840"/>
    </source>
</evidence>
<evidence type="ECO:0000256" key="2">
    <source>
        <dbReference type="ARBA" id="ARBA00022679"/>
    </source>
</evidence>
<sequence length="262" mass="28400">MLSEARSLPYFQLVFDVATFESSIGSVKLDLDSGECRDKSESRWRQIDVKRTPCDARAAYREEFCKTAAFSACCAGTRSVAVPVQPARIGLAALGLALVPVQEPVYRYKGVGRGLICILETSTPGSLEYFYARAGTPSGFLQGRLDCFELLGAVGVDGGPGSPFWRQIVPRAQPQVSATAPSADQDRDKGILTALRYCHARGVAHRNVKPQNLLLARDGVLKLFDFGLAALAEQRGRDGRLRTACGTPAYAVLFINGSETFF</sequence>
<evidence type="ECO:0000313" key="7">
    <source>
        <dbReference type="EMBL" id="CAD1827214.1"/>
    </source>
</evidence>
<dbReference type="PANTHER" id="PTHR43895:SF33">
    <property type="entry name" value="PROTEIN KINASE DOMAIN-CONTAINING PROTEIN"/>
    <property type="match status" value="1"/>
</dbReference>
<dbReference type="PANTHER" id="PTHR43895">
    <property type="entry name" value="CALCIUM/CALMODULIN-DEPENDENT PROTEIN KINASE KINASE-RELATED"/>
    <property type="match status" value="1"/>
</dbReference>
<dbReference type="AlphaFoldDB" id="A0A6V7P938"/>
<protein>
    <recommendedName>
        <fullName evidence="6">Protein kinase domain-containing protein</fullName>
    </recommendedName>
</protein>
<dbReference type="SUPFAM" id="SSF56112">
    <property type="entry name" value="Protein kinase-like (PK-like)"/>
    <property type="match status" value="1"/>
</dbReference>
<organism evidence="7">
    <name type="scientific">Ananas comosus var. bracteatus</name>
    <name type="common">red pineapple</name>
    <dbReference type="NCBI Taxonomy" id="296719"/>
    <lineage>
        <taxon>Eukaryota</taxon>
        <taxon>Viridiplantae</taxon>
        <taxon>Streptophyta</taxon>
        <taxon>Embryophyta</taxon>
        <taxon>Tracheophyta</taxon>
        <taxon>Spermatophyta</taxon>
        <taxon>Magnoliopsida</taxon>
        <taxon>Liliopsida</taxon>
        <taxon>Poales</taxon>
        <taxon>Bromeliaceae</taxon>
        <taxon>Bromelioideae</taxon>
        <taxon>Ananas</taxon>
    </lineage>
</organism>
<evidence type="ECO:0000256" key="4">
    <source>
        <dbReference type="ARBA" id="ARBA00022777"/>
    </source>
</evidence>
<evidence type="ECO:0000259" key="6">
    <source>
        <dbReference type="PROSITE" id="PS50011"/>
    </source>
</evidence>
<dbReference type="Gene3D" id="1.10.510.10">
    <property type="entry name" value="Transferase(Phosphotransferase) domain 1"/>
    <property type="match status" value="1"/>
</dbReference>